<accession>A0A1V1NWW4</accession>
<dbReference type="AlphaFoldDB" id="A0A1V1NWW4"/>
<dbReference type="PROSITE" id="PS00151">
    <property type="entry name" value="ACYLPHOSPHATASE_2"/>
    <property type="match status" value="1"/>
</dbReference>
<feature type="active site" evidence="4">
    <location>
        <position position="21"/>
    </location>
</feature>
<evidence type="ECO:0000256" key="4">
    <source>
        <dbReference type="PROSITE-ProRule" id="PRU00520"/>
    </source>
</evidence>
<feature type="active site" evidence="4">
    <location>
        <position position="39"/>
    </location>
</feature>
<proteinExistence type="inferred from homology"/>
<dbReference type="EMBL" id="ATBP01001585">
    <property type="protein sequence ID" value="ETR67053.1"/>
    <property type="molecule type" value="Genomic_DNA"/>
</dbReference>
<protein>
    <recommendedName>
        <fullName evidence="2 4">acylphosphatase</fullName>
        <ecNumber evidence="2 4">3.6.1.7</ecNumber>
    </recommendedName>
</protein>
<dbReference type="PANTHER" id="PTHR47268">
    <property type="entry name" value="ACYLPHOSPHATASE"/>
    <property type="match status" value="1"/>
</dbReference>
<evidence type="ECO:0000256" key="3">
    <source>
        <dbReference type="ARBA" id="ARBA00047645"/>
    </source>
</evidence>
<dbReference type="InterPro" id="IPR020456">
    <property type="entry name" value="Acylphosphatase"/>
</dbReference>
<gene>
    <name evidence="7" type="ORF">OMM_12014</name>
</gene>
<dbReference type="Pfam" id="PF00708">
    <property type="entry name" value="Acylphosphatase"/>
    <property type="match status" value="1"/>
</dbReference>
<dbReference type="InterPro" id="IPR001792">
    <property type="entry name" value="Acylphosphatase-like_dom"/>
</dbReference>
<dbReference type="Gene3D" id="3.30.70.100">
    <property type="match status" value="1"/>
</dbReference>
<dbReference type="PROSITE" id="PS51160">
    <property type="entry name" value="ACYLPHOSPHATASE_3"/>
    <property type="match status" value="1"/>
</dbReference>
<evidence type="ECO:0000256" key="1">
    <source>
        <dbReference type="ARBA" id="ARBA00005614"/>
    </source>
</evidence>
<name>A0A1V1NWW4_9BACT</name>
<dbReference type="EC" id="3.6.1.7" evidence="2 4"/>
<organism evidence="7 8">
    <name type="scientific">Candidatus Magnetoglobus multicellularis str. Araruama</name>
    <dbReference type="NCBI Taxonomy" id="890399"/>
    <lineage>
        <taxon>Bacteria</taxon>
        <taxon>Pseudomonadati</taxon>
        <taxon>Thermodesulfobacteriota</taxon>
        <taxon>Desulfobacteria</taxon>
        <taxon>Desulfobacterales</taxon>
        <taxon>Desulfobacteraceae</taxon>
        <taxon>Candidatus Magnetoglobus</taxon>
    </lineage>
</organism>
<dbReference type="GO" id="GO:0003998">
    <property type="term" value="F:acylphosphatase activity"/>
    <property type="evidence" value="ECO:0007669"/>
    <property type="project" value="UniProtKB-EC"/>
</dbReference>
<evidence type="ECO:0000313" key="8">
    <source>
        <dbReference type="Proteomes" id="UP000189670"/>
    </source>
</evidence>
<evidence type="ECO:0000256" key="5">
    <source>
        <dbReference type="RuleBase" id="RU004168"/>
    </source>
</evidence>
<dbReference type="PANTHER" id="PTHR47268:SF4">
    <property type="entry name" value="ACYLPHOSPHATASE"/>
    <property type="match status" value="1"/>
</dbReference>
<dbReference type="Proteomes" id="UP000189670">
    <property type="component" value="Unassembled WGS sequence"/>
</dbReference>
<dbReference type="SUPFAM" id="SSF54975">
    <property type="entry name" value="Acylphosphatase/BLUF domain-like"/>
    <property type="match status" value="1"/>
</dbReference>
<dbReference type="NCBIfam" id="NF011016">
    <property type="entry name" value="PRK14444.1"/>
    <property type="match status" value="1"/>
</dbReference>
<evidence type="ECO:0000259" key="6">
    <source>
        <dbReference type="PROSITE" id="PS51160"/>
    </source>
</evidence>
<dbReference type="PRINTS" id="PR00112">
    <property type="entry name" value="ACYLPHPHTASE"/>
</dbReference>
<reference evidence="8" key="1">
    <citation type="submission" date="2012-11" db="EMBL/GenBank/DDBJ databases">
        <authorList>
            <person name="Lucero-Rivera Y.E."/>
            <person name="Tovar-Ramirez D."/>
        </authorList>
    </citation>
    <scope>NUCLEOTIDE SEQUENCE [LARGE SCALE GENOMIC DNA]</scope>
    <source>
        <strain evidence="8">Araruama</strain>
    </source>
</reference>
<evidence type="ECO:0000256" key="2">
    <source>
        <dbReference type="ARBA" id="ARBA00012150"/>
    </source>
</evidence>
<comment type="catalytic activity">
    <reaction evidence="3 4">
        <text>an acyl phosphate + H2O = a carboxylate + phosphate + H(+)</text>
        <dbReference type="Rhea" id="RHEA:14965"/>
        <dbReference type="ChEBI" id="CHEBI:15377"/>
        <dbReference type="ChEBI" id="CHEBI:15378"/>
        <dbReference type="ChEBI" id="CHEBI:29067"/>
        <dbReference type="ChEBI" id="CHEBI:43474"/>
        <dbReference type="ChEBI" id="CHEBI:59918"/>
        <dbReference type="EC" id="3.6.1.7"/>
    </reaction>
</comment>
<comment type="caution">
    <text evidence="7">The sequence shown here is derived from an EMBL/GenBank/DDBJ whole genome shotgun (WGS) entry which is preliminary data.</text>
</comment>
<evidence type="ECO:0000313" key="7">
    <source>
        <dbReference type="EMBL" id="ETR67053.1"/>
    </source>
</evidence>
<comment type="similarity">
    <text evidence="1 5">Belongs to the acylphosphatase family.</text>
</comment>
<dbReference type="InterPro" id="IPR036046">
    <property type="entry name" value="Acylphosphatase-like_dom_sf"/>
</dbReference>
<keyword evidence="4" id="KW-0378">Hydrolase</keyword>
<feature type="domain" description="Acylphosphatase-like" evidence="6">
    <location>
        <begin position="6"/>
        <end position="93"/>
    </location>
</feature>
<sequence>MSQKVRCHVRISGKVQGVGYRMETRRTAEKLGVKGWVKNRSDGTVEAVFEGSQDAVDQLIEWCYSGPPNANVTDIAKNWDEPIDNCQSFNSVY</sequence>
<dbReference type="InterPro" id="IPR017968">
    <property type="entry name" value="Acylphosphatase_CS"/>
</dbReference>